<name>A0A8S5SY86_9CAUD</name>
<evidence type="ECO:0000313" key="1">
    <source>
        <dbReference type="EMBL" id="DAF56037.1"/>
    </source>
</evidence>
<proteinExistence type="predicted"/>
<dbReference type="EMBL" id="BK032706">
    <property type="protein sequence ID" value="DAF56037.1"/>
    <property type="molecule type" value="Genomic_DNA"/>
</dbReference>
<sequence>MRSFDAQREQCCLGFQCELRCGPQLNKILQVSLLSCRDFGSQALPHGKTYTLAE</sequence>
<organism evidence="1">
    <name type="scientific">Siphoviridae sp. ctOXk3</name>
    <dbReference type="NCBI Taxonomy" id="2827861"/>
    <lineage>
        <taxon>Viruses</taxon>
        <taxon>Duplodnaviria</taxon>
        <taxon>Heunggongvirae</taxon>
        <taxon>Uroviricota</taxon>
        <taxon>Caudoviricetes</taxon>
    </lineage>
</organism>
<protein>
    <submittedName>
        <fullName evidence="1">Uncharacterized protein</fullName>
    </submittedName>
</protein>
<reference evidence="1" key="1">
    <citation type="journal article" date="2021" name="Proc. Natl. Acad. Sci. U.S.A.">
        <title>A Catalog of Tens of Thousands of Viruses from Human Metagenomes Reveals Hidden Associations with Chronic Diseases.</title>
        <authorList>
            <person name="Tisza M.J."/>
            <person name="Buck C.B."/>
        </authorList>
    </citation>
    <scope>NUCLEOTIDE SEQUENCE</scope>
    <source>
        <strain evidence="1">CtOXk3</strain>
    </source>
</reference>
<accession>A0A8S5SY86</accession>